<evidence type="ECO:0000256" key="3">
    <source>
        <dbReference type="SAM" id="MobiDB-lite"/>
    </source>
</evidence>
<feature type="region of interest" description="Disordered" evidence="3">
    <location>
        <begin position="87"/>
        <end position="106"/>
    </location>
</feature>
<dbReference type="Pfam" id="PF00067">
    <property type="entry name" value="p450"/>
    <property type="match status" value="1"/>
</dbReference>
<dbReference type="InterPro" id="IPR017972">
    <property type="entry name" value="Cyt_P450_CS"/>
</dbReference>
<dbReference type="PROSITE" id="PS00086">
    <property type="entry name" value="CYTOCHROME_P450"/>
    <property type="match status" value="1"/>
</dbReference>
<keyword evidence="2" id="KW-0479">Metal-binding</keyword>
<evidence type="ECO:0000313" key="4">
    <source>
        <dbReference type="EMBL" id="GAA4771486.1"/>
    </source>
</evidence>
<keyword evidence="2" id="KW-0503">Monooxygenase</keyword>
<evidence type="ECO:0000313" key="5">
    <source>
        <dbReference type="Proteomes" id="UP001501147"/>
    </source>
</evidence>
<name>A0ABP9A188_9ACTN</name>
<keyword evidence="2" id="KW-0408">Iron</keyword>
<accession>A0ABP9A188</accession>
<evidence type="ECO:0000256" key="2">
    <source>
        <dbReference type="RuleBase" id="RU000461"/>
    </source>
</evidence>
<dbReference type="PRINTS" id="PR00385">
    <property type="entry name" value="P450"/>
</dbReference>
<dbReference type="InterPro" id="IPR002397">
    <property type="entry name" value="Cyt_P450_B"/>
</dbReference>
<comment type="caution">
    <text evidence="4">The sequence shown here is derived from an EMBL/GenBank/DDBJ whole genome shotgun (WGS) entry which is preliminary data.</text>
</comment>
<reference evidence="5" key="1">
    <citation type="journal article" date="2019" name="Int. J. Syst. Evol. Microbiol.">
        <title>The Global Catalogue of Microorganisms (GCM) 10K type strain sequencing project: providing services to taxonomists for standard genome sequencing and annotation.</title>
        <authorList>
            <consortium name="The Broad Institute Genomics Platform"/>
            <consortium name="The Broad Institute Genome Sequencing Center for Infectious Disease"/>
            <person name="Wu L."/>
            <person name="Ma J."/>
        </authorList>
    </citation>
    <scope>NUCLEOTIDE SEQUENCE [LARGE SCALE GENOMIC DNA]</scope>
    <source>
        <strain evidence="5">JCM 18324</strain>
    </source>
</reference>
<comment type="similarity">
    <text evidence="1 2">Belongs to the cytochrome P450 family.</text>
</comment>
<dbReference type="SUPFAM" id="SSF48264">
    <property type="entry name" value="Cytochrome P450"/>
    <property type="match status" value="1"/>
</dbReference>
<keyword evidence="5" id="KW-1185">Reference proteome</keyword>
<protein>
    <submittedName>
        <fullName evidence="4">Cytochrome P450</fullName>
    </submittedName>
</protein>
<dbReference type="EMBL" id="BAABJV010000003">
    <property type="protein sequence ID" value="GAA4771486.1"/>
    <property type="molecule type" value="Genomic_DNA"/>
</dbReference>
<evidence type="ECO:0000256" key="1">
    <source>
        <dbReference type="ARBA" id="ARBA00010617"/>
    </source>
</evidence>
<keyword evidence="2" id="KW-0560">Oxidoreductase</keyword>
<proteinExistence type="inferred from homology"/>
<dbReference type="PANTHER" id="PTHR46696">
    <property type="entry name" value="P450, PUTATIVE (EUROFUNG)-RELATED"/>
    <property type="match status" value="1"/>
</dbReference>
<dbReference type="Proteomes" id="UP001501147">
    <property type="component" value="Unassembled WGS sequence"/>
</dbReference>
<dbReference type="CDD" id="cd11031">
    <property type="entry name" value="Cyp158A-like"/>
    <property type="match status" value="1"/>
</dbReference>
<dbReference type="PRINTS" id="PR00359">
    <property type="entry name" value="BP450"/>
</dbReference>
<feature type="region of interest" description="Disordered" evidence="3">
    <location>
        <begin position="1"/>
        <end position="28"/>
    </location>
</feature>
<dbReference type="RefSeq" id="WP_345611911.1">
    <property type="nucleotide sequence ID" value="NZ_BAABJV010000003.1"/>
</dbReference>
<dbReference type="InterPro" id="IPR036396">
    <property type="entry name" value="Cyt_P450_sf"/>
</dbReference>
<sequence>MTQTPTTPPPESGAPGAGVPPPFPFPIRSALDPSPEYALLRADRPVSRVTLPSGDTAWIVTRFEDVRTVFHDARFSRQAATREGAPRLMPGVEADPDSIVSKDPPDHTRLRKLVAPAFTARRIAGMREGIQRTTDELLDAMEAGGREGDLVSGLSAPLPIITICDLLGVPRSDQDRFREWSDTMFRTSADALGEAIAAREALIGYLAAMVQGRRAAPTDDLLGVLIAARDEDDRLTERELVSFAGGLIVAGYETTANRLANSVLVLLRHPEQLRLLRGEPERIGDAVEELLRYIPGGAAGGLMRVATEDVELGGELIRAGEGVIAVTNAANRDPAQWDDPDRFDITRKPQSHTTFGHGIHHCVGAQLARLELQVGIATLLRRFPGLALGAPEDRLPWKKNVVIHSLEALPVTW</sequence>
<organism evidence="4 5">
    <name type="scientific">Streptomyces sanyensis</name>
    <dbReference type="NCBI Taxonomy" id="568869"/>
    <lineage>
        <taxon>Bacteria</taxon>
        <taxon>Bacillati</taxon>
        <taxon>Actinomycetota</taxon>
        <taxon>Actinomycetes</taxon>
        <taxon>Kitasatosporales</taxon>
        <taxon>Streptomycetaceae</taxon>
        <taxon>Streptomyces</taxon>
    </lineage>
</organism>
<keyword evidence="2" id="KW-0349">Heme</keyword>
<gene>
    <name evidence="4" type="ORF">GCM10023329_18510</name>
</gene>
<dbReference type="PANTHER" id="PTHR46696:SF1">
    <property type="entry name" value="CYTOCHROME P450 YJIB-RELATED"/>
    <property type="match status" value="1"/>
</dbReference>
<dbReference type="InterPro" id="IPR001128">
    <property type="entry name" value="Cyt_P450"/>
</dbReference>
<dbReference type="Gene3D" id="1.10.630.10">
    <property type="entry name" value="Cytochrome P450"/>
    <property type="match status" value="1"/>
</dbReference>
<feature type="compositionally biased region" description="Pro residues" evidence="3">
    <location>
        <begin position="1"/>
        <end position="25"/>
    </location>
</feature>